<protein>
    <recommendedName>
        <fullName evidence="2">Glycosyltransferase 2-like domain-containing protein</fullName>
    </recommendedName>
</protein>
<dbReference type="AlphaFoldDB" id="A0AAP7LSJ3"/>
<dbReference type="EMBL" id="LNPX01000063">
    <property type="protein sequence ID" value="OEK50995.1"/>
    <property type="molecule type" value="Genomic_DNA"/>
</dbReference>
<sequence length="79" mass="8927">MVTVYNKEPFLENCIQSLINLNIDKSQIEAIFVDDVSTDGSYAILNRYAEQYEFIRAIQLDENSGGPAIPRNIGMQEAK</sequence>
<comment type="similarity">
    <text evidence="1">Belongs to the glycosyltransferase 2 family.</text>
</comment>
<evidence type="ECO:0000256" key="1">
    <source>
        <dbReference type="ARBA" id="ARBA00006739"/>
    </source>
</evidence>
<dbReference type="RefSeq" id="WP_069812865.1">
    <property type="nucleotide sequence ID" value="NZ_JARGCI010000009.1"/>
</dbReference>
<dbReference type="InterPro" id="IPR001173">
    <property type="entry name" value="Glyco_trans_2-like"/>
</dbReference>
<accession>A0AAP7LSJ3</accession>
<dbReference type="PANTHER" id="PTHR22916">
    <property type="entry name" value="GLYCOSYLTRANSFERASE"/>
    <property type="match status" value="1"/>
</dbReference>
<dbReference type="CDD" id="cd00761">
    <property type="entry name" value="Glyco_tranf_GTA_type"/>
    <property type="match status" value="1"/>
</dbReference>
<dbReference type="Pfam" id="PF00535">
    <property type="entry name" value="Glycos_transf_2"/>
    <property type="match status" value="1"/>
</dbReference>
<comment type="caution">
    <text evidence="3">The sequence shown here is derived from an EMBL/GenBank/DDBJ whole genome shotgun (WGS) entry which is preliminary data.</text>
</comment>
<feature type="domain" description="Glycosyltransferase 2-like" evidence="2">
    <location>
        <begin position="2"/>
        <end position="79"/>
    </location>
</feature>
<organism evidence="3 4">
    <name type="scientific">Staphylococcus equorum</name>
    <dbReference type="NCBI Taxonomy" id="246432"/>
    <lineage>
        <taxon>Bacteria</taxon>
        <taxon>Bacillati</taxon>
        <taxon>Bacillota</taxon>
        <taxon>Bacilli</taxon>
        <taxon>Bacillales</taxon>
        <taxon>Staphylococcaceae</taxon>
        <taxon>Staphylococcus</taxon>
    </lineage>
</organism>
<evidence type="ECO:0000259" key="2">
    <source>
        <dbReference type="Pfam" id="PF00535"/>
    </source>
</evidence>
<name>A0AAP7LSJ3_9STAP</name>
<dbReference type="InterPro" id="IPR029044">
    <property type="entry name" value="Nucleotide-diphossugar_trans"/>
</dbReference>
<dbReference type="Gene3D" id="3.90.550.10">
    <property type="entry name" value="Spore Coat Polysaccharide Biosynthesis Protein SpsA, Chain A"/>
    <property type="match status" value="1"/>
</dbReference>
<dbReference type="SUPFAM" id="SSF53448">
    <property type="entry name" value="Nucleotide-diphospho-sugar transferases"/>
    <property type="match status" value="1"/>
</dbReference>
<reference evidence="4" key="1">
    <citation type="submission" date="2015-11" db="EMBL/GenBank/DDBJ databases">
        <title>Genomic diversity of Staphylococcus saprophyticus strains from urinary tract infections, animal surfaces, and fermented foods.</title>
        <authorList>
            <person name="Wolfe B.E."/>
        </authorList>
    </citation>
    <scope>NUCLEOTIDE SEQUENCE [LARGE SCALE GENOMIC DNA]</scope>
    <source>
        <strain evidence="4">738_7</strain>
    </source>
</reference>
<dbReference type="Proteomes" id="UP000095464">
    <property type="component" value="Unassembled WGS sequence"/>
</dbReference>
<proteinExistence type="inferred from homology"/>
<evidence type="ECO:0000313" key="4">
    <source>
        <dbReference type="Proteomes" id="UP000095464"/>
    </source>
</evidence>
<evidence type="ECO:0000313" key="3">
    <source>
        <dbReference type="EMBL" id="OEK50995.1"/>
    </source>
</evidence>
<gene>
    <name evidence="3" type="ORF">ASS94_14120</name>
</gene>